<keyword evidence="1" id="KW-0812">Transmembrane</keyword>
<reference evidence="2 3" key="2">
    <citation type="journal article" date="2013" name="Plant Cell Physiol.">
        <title>Rice Annotation Project Database (RAP-DB): an integrative and interactive database for rice genomics.</title>
        <authorList>
            <person name="Sakai H."/>
            <person name="Lee S.S."/>
            <person name="Tanaka T."/>
            <person name="Numa H."/>
            <person name="Kim J."/>
            <person name="Kawahara Y."/>
            <person name="Wakimoto H."/>
            <person name="Yang C.C."/>
            <person name="Iwamoto M."/>
            <person name="Abe T."/>
            <person name="Yamada Y."/>
            <person name="Muto A."/>
            <person name="Inokuchi H."/>
            <person name="Ikemura T."/>
            <person name="Matsumoto T."/>
            <person name="Sasaki T."/>
            <person name="Itoh T."/>
        </authorList>
    </citation>
    <scope>NUCLEOTIDE SEQUENCE [LARGE SCALE GENOMIC DNA]</scope>
    <source>
        <strain evidence="3">cv. Nipponbare</strain>
    </source>
</reference>
<feature type="transmembrane region" description="Helical" evidence="1">
    <location>
        <begin position="119"/>
        <end position="139"/>
    </location>
</feature>
<dbReference type="EMBL" id="AP014958">
    <property type="protein sequence ID" value="BAS77297.1"/>
    <property type="molecule type" value="Genomic_DNA"/>
</dbReference>
<dbReference type="InParanoid" id="A0A0N7KET3"/>
<dbReference type="Proteomes" id="UP000059680">
    <property type="component" value="Chromosome 2"/>
</dbReference>
<dbReference type="Gramene" id="Os02t0179950-00">
    <property type="protein sequence ID" value="Os02t0179950-00"/>
    <property type="gene ID" value="Os02g0179950"/>
</dbReference>
<dbReference type="PaxDb" id="39947-A0A0N7KET3"/>
<accession>A0A0N7KET3</accession>
<keyword evidence="1" id="KW-1133">Transmembrane helix</keyword>
<evidence type="ECO:0000256" key="1">
    <source>
        <dbReference type="SAM" id="Phobius"/>
    </source>
</evidence>
<keyword evidence="1" id="KW-0472">Membrane</keyword>
<sequence>MKATKPQFLCLLRSSSVRGHIILTLAIGPKRPNVLIRKFSMPTLGERFPTYKFVVCGSPSSNDPGSFPMGSNSSGSSSKRLEDCRTHVSTLTPLLAFLITLLSKLFLKLELLHELVYYPWLSSFLFLWTLLFFLFVRLFPK</sequence>
<gene>
    <name evidence="2" type="ordered locus">Os02g0179950</name>
    <name evidence="2" type="ORF">OSNPB_020179950</name>
</gene>
<organism evidence="2 3">
    <name type="scientific">Oryza sativa subsp. japonica</name>
    <name type="common">Rice</name>
    <dbReference type="NCBI Taxonomy" id="39947"/>
    <lineage>
        <taxon>Eukaryota</taxon>
        <taxon>Viridiplantae</taxon>
        <taxon>Streptophyta</taxon>
        <taxon>Embryophyta</taxon>
        <taxon>Tracheophyta</taxon>
        <taxon>Spermatophyta</taxon>
        <taxon>Magnoliopsida</taxon>
        <taxon>Liliopsida</taxon>
        <taxon>Poales</taxon>
        <taxon>Poaceae</taxon>
        <taxon>BOP clade</taxon>
        <taxon>Oryzoideae</taxon>
        <taxon>Oryzeae</taxon>
        <taxon>Oryzinae</taxon>
        <taxon>Oryza</taxon>
        <taxon>Oryza sativa</taxon>
    </lineage>
</organism>
<evidence type="ECO:0000313" key="3">
    <source>
        <dbReference type="Proteomes" id="UP000059680"/>
    </source>
</evidence>
<protein>
    <submittedName>
        <fullName evidence="2">Os02g0179950 protein</fullName>
    </submittedName>
</protein>
<keyword evidence="3" id="KW-1185">Reference proteome</keyword>
<name>A0A0N7KET3_ORYSJ</name>
<reference evidence="2 3" key="3">
    <citation type="journal article" date="2013" name="Rice">
        <title>Improvement of the Oryza sativa Nipponbare reference genome using next generation sequence and optical map data.</title>
        <authorList>
            <person name="Kawahara Y."/>
            <person name="de la Bastide M."/>
            <person name="Hamilton J.P."/>
            <person name="Kanamori H."/>
            <person name="McCombie W.R."/>
            <person name="Ouyang S."/>
            <person name="Schwartz D.C."/>
            <person name="Tanaka T."/>
            <person name="Wu J."/>
            <person name="Zhou S."/>
            <person name="Childs K.L."/>
            <person name="Davidson R.M."/>
            <person name="Lin H."/>
            <person name="Quesada-Ocampo L."/>
            <person name="Vaillancourt B."/>
            <person name="Sakai H."/>
            <person name="Lee S.S."/>
            <person name="Kim J."/>
            <person name="Numa H."/>
            <person name="Itoh T."/>
            <person name="Buell C.R."/>
            <person name="Matsumoto T."/>
        </authorList>
    </citation>
    <scope>NUCLEOTIDE SEQUENCE [LARGE SCALE GENOMIC DNA]</scope>
    <source>
        <strain evidence="3">cv. Nipponbare</strain>
    </source>
</reference>
<dbReference type="AlphaFoldDB" id="A0A0N7KET3"/>
<proteinExistence type="predicted"/>
<feature type="transmembrane region" description="Helical" evidence="1">
    <location>
        <begin position="88"/>
        <end position="107"/>
    </location>
</feature>
<reference evidence="3" key="1">
    <citation type="journal article" date="2005" name="Nature">
        <title>The map-based sequence of the rice genome.</title>
        <authorList>
            <consortium name="International rice genome sequencing project (IRGSP)"/>
            <person name="Matsumoto T."/>
            <person name="Wu J."/>
            <person name="Kanamori H."/>
            <person name="Katayose Y."/>
            <person name="Fujisawa M."/>
            <person name="Namiki N."/>
            <person name="Mizuno H."/>
            <person name="Yamamoto K."/>
            <person name="Antonio B.A."/>
            <person name="Baba T."/>
            <person name="Sakata K."/>
            <person name="Nagamura Y."/>
            <person name="Aoki H."/>
            <person name="Arikawa K."/>
            <person name="Arita K."/>
            <person name="Bito T."/>
            <person name="Chiden Y."/>
            <person name="Fujitsuka N."/>
            <person name="Fukunaka R."/>
            <person name="Hamada M."/>
            <person name="Harada C."/>
            <person name="Hayashi A."/>
            <person name="Hijishita S."/>
            <person name="Honda M."/>
            <person name="Hosokawa S."/>
            <person name="Ichikawa Y."/>
            <person name="Idonuma A."/>
            <person name="Iijima M."/>
            <person name="Ikeda M."/>
            <person name="Ikeno M."/>
            <person name="Ito K."/>
            <person name="Ito S."/>
            <person name="Ito T."/>
            <person name="Ito Y."/>
            <person name="Ito Y."/>
            <person name="Iwabuchi A."/>
            <person name="Kamiya K."/>
            <person name="Karasawa W."/>
            <person name="Kurita K."/>
            <person name="Katagiri S."/>
            <person name="Kikuta A."/>
            <person name="Kobayashi H."/>
            <person name="Kobayashi N."/>
            <person name="Machita K."/>
            <person name="Maehara T."/>
            <person name="Masukawa M."/>
            <person name="Mizubayashi T."/>
            <person name="Mukai Y."/>
            <person name="Nagasaki H."/>
            <person name="Nagata Y."/>
            <person name="Naito S."/>
            <person name="Nakashima M."/>
            <person name="Nakama Y."/>
            <person name="Nakamichi Y."/>
            <person name="Nakamura M."/>
            <person name="Meguro A."/>
            <person name="Negishi M."/>
            <person name="Ohta I."/>
            <person name="Ohta T."/>
            <person name="Okamoto M."/>
            <person name="Ono N."/>
            <person name="Saji S."/>
            <person name="Sakaguchi M."/>
            <person name="Sakai K."/>
            <person name="Shibata M."/>
            <person name="Shimokawa T."/>
            <person name="Song J."/>
            <person name="Takazaki Y."/>
            <person name="Terasawa K."/>
            <person name="Tsugane M."/>
            <person name="Tsuji K."/>
            <person name="Ueda S."/>
            <person name="Waki K."/>
            <person name="Yamagata H."/>
            <person name="Yamamoto M."/>
            <person name="Yamamoto S."/>
            <person name="Yamane H."/>
            <person name="Yoshiki S."/>
            <person name="Yoshihara R."/>
            <person name="Yukawa K."/>
            <person name="Zhong H."/>
            <person name="Yano M."/>
            <person name="Yuan Q."/>
            <person name="Ouyang S."/>
            <person name="Liu J."/>
            <person name="Jones K.M."/>
            <person name="Gansberger K."/>
            <person name="Moffat K."/>
            <person name="Hill J."/>
            <person name="Bera J."/>
            <person name="Fadrosh D."/>
            <person name="Jin S."/>
            <person name="Johri S."/>
            <person name="Kim M."/>
            <person name="Overton L."/>
            <person name="Reardon M."/>
            <person name="Tsitrin T."/>
            <person name="Vuong H."/>
            <person name="Weaver B."/>
            <person name="Ciecko A."/>
            <person name="Tallon L."/>
            <person name="Jackson J."/>
            <person name="Pai G."/>
            <person name="Aken S.V."/>
            <person name="Utterback T."/>
            <person name="Reidmuller S."/>
            <person name="Feldblyum T."/>
            <person name="Hsiao J."/>
            <person name="Zismann V."/>
            <person name="Iobst S."/>
            <person name="de Vazeille A.R."/>
            <person name="Buell C.R."/>
            <person name="Ying K."/>
            <person name="Li Y."/>
            <person name="Lu T."/>
            <person name="Huang Y."/>
            <person name="Zhao Q."/>
            <person name="Feng Q."/>
            <person name="Zhang L."/>
            <person name="Zhu J."/>
            <person name="Weng Q."/>
            <person name="Mu J."/>
            <person name="Lu Y."/>
            <person name="Fan D."/>
            <person name="Liu Y."/>
            <person name="Guan J."/>
            <person name="Zhang Y."/>
            <person name="Yu S."/>
            <person name="Liu X."/>
            <person name="Zhang Y."/>
            <person name="Hong G."/>
            <person name="Han B."/>
            <person name="Choisne N."/>
            <person name="Demange N."/>
            <person name="Orjeda G."/>
            <person name="Samain S."/>
            <person name="Cattolico L."/>
            <person name="Pelletier E."/>
            <person name="Couloux A."/>
            <person name="Segurens B."/>
            <person name="Wincker P."/>
            <person name="D'Hont A."/>
            <person name="Scarpelli C."/>
            <person name="Weissenbach J."/>
            <person name="Salanoubat M."/>
            <person name="Quetier F."/>
            <person name="Yu Y."/>
            <person name="Kim H.R."/>
            <person name="Rambo T."/>
            <person name="Currie J."/>
            <person name="Collura K."/>
            <person name="Luo M."/>
            <person name="Yang T."/>
            <person name="Ammiraju J.S.S."/>
            <person name="Engler F."/>
            <person name="Soderlund C."/>
            <person name="Wing R.A."/>
            <person name="Palmer L.E."/>
            <person name="de la Bastide M."/>
            <person name="Spiegel L."/>
            <person name="Nascimento L."/>
            <person name="Zutavern T."/>
            <person name="O'Shaughnessy A."/>
            <person name="Dike S."/>
            <person name="Dedhia N."/>
            <person name="Preston R."/>
            <person name="Balija V."/>
            <person name="McCombie W.R."/>
            <person name="Chow T."/>
            <person name="Chen H."/>
            <person name="Chung M."/>
            <person name="Chen C."/>
            <person name="Shaw J."/>
            <person name="Wu H."/>
            <person name="Hsiao K."/>
            <person name="Chao Y."/>
            <person name="Chu M."/>
            <person name="Cheng C."/>
            <person name="Hour A."/>
            <person name="Lee P."/>
            <person name="Lin S."/>
            <person name="Lin Y."/>
            <person name="Liou J."/>
            <person name="Liu S."/>
            <person name="Hsing Y."/>
            <person name="Raghuvanshi S."/>
            <person name="Mohanty A."/>
            <person name="Bharti A.K."/>
            <person name="Gaur A."/>
            <person name="Gupta V."/>
            <person name="Kumar D."/>
            <person name="Ravi V."/>
            <person name="Vij S."/>
            <person name="Kapur A."/>
            <person name="Khurana P."/>
            <person name="Khurana P."/>
            <person name="Khurana J.P."/>
            <person name="Tyagi A.K."/>
            <person name="Gaikwad K."/>
            <person name="Singh A."/>
            <person name="Dalal V."/>
            <person name="Srivastava S."/>
            <person name="Dixit A."/>
            <person name="Pal A.K."/>
            <person name="Ghazi I.A."/>
            <person name="Yadav M."/>
            <person name="Pandit A."/>
            <person name="Bhargava A."/>
            <person name="Sureshbabu K."/>
            <person name="Batra K."/>
            <person name="Sharma T.R."/>
            <person name="Mohapatra T."/>
            <person name="Singh N.K."/>
            <person name="Messing J."/>
            <person name="Nelson A.B."/>
            <person name="Fuks G."/>
            <person name="Kavchok S."/>
            <person name="Keizer G."/>
            <person name="Linton E."/>
            <person name="Llaca V."/>
            <person name="Song R."/>
            <person name="Tanyolac B."/>
            <person name="Young S."/>
            <person name="Ho-Il K."/>
            <person name="Hahn J.H."/>
            <person name="Sangsakoo G."/>
            <person name="Vanavichit A."/>
            <person name="de Mattos Luiz.A.T."/>
            <person name="Zimmer P.D."/>
            <person name="Malone G."/>
            <person name="Dellagostin O."/>
            <person name="de Oliveira A.C."/>
            <person name="Bevan M."/>
            <person name="Bancroft I."/>
            <person name="Minx P."/>
            <person name="Cordum H."/>
            <person name="Wilson R."/>
            <person name="Cheng Z."/>
            <person name="Jin W."/>
            <person name="Jiang J."/>
            <person name="Leong S.A."/>
            <person name="Iwama H."/>
            <person name="Gojobori T."/>
            <person name="Itoh T."/>
            <person name="Niimura Y."/>
            <person name="Fujii Y."/>
            <person name="Habara T."/>
            <person name="Sakai H."/>
            <person name="Sato Y."/>
            <person name="Wilson G."/>
            <person name="Kumar K."/>
            <person name="McCouch S."/>
            <person name="Juretic N."/>
            <person name="Hoen D."/>
            <person name="Wright S."/>
            <person name="Bruskiewich R."/>
            <person name="Bureau T."/>
            <person name="Miyao A."/>
            <person name="Hirochika H."/>
            <person name="Nishikawa T."/>
            <person name="Kadowaki K."/>
            <person name="Sugiura M."/>
            <person name="Burr B."/>
            <person name="Sasaki T."/>
        </authorList>
    </citation>
    <scope>NUCLEOTIDE SEQUENCE [LARGE SCALE GENOMIC DNA]</scope>
    <source>
        <strain evidence="3">cv. Nipponbare</strain>
    </source>
</reference>
<evidence type="ECO:0000313" key="2">
    <source>
        <dbReference type="EMBL" id="BAS77297.1"/>
    </source>
</evidence>